<comment type="caution">
    <text evidence="2">The sequence shown here is derived from an EMBL/GenBank/DDBJ whole genome shotgun (WGS) entry which is preliminary data.</text>
</comment>
<feature type="compositionally biased region" description="Pro residues" evidence="1">
    <location>
        <begin position="81"/>
        <end position="126"/>
    </location>
</feature>
<accession>A0A5C5ZSW8</accession>
<dbReference type="EMBL" id="SJPQ01000001">
    <property type="protein sequence ID" value="TWT90087.1"/>
    <property type="molecule type" value="Genomic_DNA"/>
</dbReference>
<dbReference type="Proteomes" id="UP000315440">
    <property type="component" value="Unassembled WGS sequence"/>
</dbReference>
<name>A0A5C5ZSW8_9BACT</name>
<proteinExistence type="predicted"/>
<reference evidence="2 3" key="1">
    <citation type="submission" date="2019-02" db="EMBL/GenBank/DDBJ databases">
        <title>Deep-cultivation of Planctomycetes and their phenomic and genomic characterization uncovers novel biology.</title>
        <authorList>
            <person name="Wiegand S."/>
            <person name="Jogler M."/>
            <person name="Boedeker C."/>
            <person name="Pinto D."/>
            <person name="Vollmers J."/>
            <person name="Rivas-Marin E."/>
            <person name="Kohn T."/>
            <person name="Peeters S.H."/>
            <person name="Heuer A."/>
            <person name="Rast P."/>
            <person name="Oberbeckmann S."/>
            <person name="Bunk B."/>
            <person name="Jeske O."/>
            <person name="Meyerdierks A."/>
            <person name="Storesund J.E."/>
            <person name="Kallscheuer N."/>
            <person name="Luecker S."/>
            <person name="Lage O.M."/>
            <person name="Pohl T."/>
            <person name="Merkel B.J."/>
            <person name="Hornburger P."/>
            <person name="Mueller R.-W."/>
            <person name="Bruemmer F."/>
            <person name="Labrenz M."/>
            <person name="Spormann A.M."/>
            <person name="Op Den Camp H."/>
            <person name="Overmann J."/>
            <person name="Amann R."/>
            <person name="Jetten M.S.M."/>
            <person name="Mascher T."/>
            <person name="Medema M.H."/>
            <person name="Devos D.P."/>
            <person name="Kaster A.-K."/>
            <person name="Ovreas L."/>
            <person name="Rohde M."/>
            <person name="Galperin M.Y."/>
            <person name="Jogler C."/>
        </authorList>
    </citation>
    <scope>NUCLEOTIDE SEQUENCE [LARGE SCALE GENOMIC DNA]</scope>
    <source>
        <strain evidence="2 3">Mal64</strain>
    </source>
</reference>
<evidence type="ECO:0000313" key="2">
    <source>
        <dbReference type="EMBL" id="TWT90087.1"/>
    </source>
</evidence>
<evidence type="ECO:0000313" key="3">
    <source>
        <dbReference type="Proteomes" id="UP000315440"/>
    </source>
</evidence>
<sequence length="478" mass="51208">MPHAKERPRRTPLSFGGSPLRRAFVLLAGLAVGLMACERVVGKPPEVIRLPPTGVELQTPLVLTPATEADKQPSADDSPNAPSPPGTAKPKSTPPPRPTPTITPPPTPSPPRRLPTPAPQTAPLPAPQQSAAPAPLLEPRSVATPPSPQSPLAALGEISFCDYCGGGCQGGSCCPDCQGGSKSHRFLGAVYRGLCCPDPCYQPVWRPTDDAAFYTTAARPVNQQRFRWDHGNDLVTPDRAEFFWARADTTGAGPRPAAGGDPAFGPVDYDEIRHYTEVAHGSFGASVEYSYRSVEYNGAGAAGFGDLTIGTKTMIFDTELMQIAFQMNTHVPQGSARKGLGTGHVSLELGLVFGLSLTPDTFVQADVSEWIPLGGDADYAGAVVRYNASCNHVLWRPHRCMPLIAVSELSGWRFQDGAFTGPTAAQATRASGSTYLQGSLGMRLFFCDRADFGVSYTRPVGDYSWVDSMFRTELRFRY</sequence>
<dbReference type="AlphaFoldDB" id="A0A5C5ZSW8"/>
<keyword evidence="3" id="KW-1185">Reference proteome</keyword>
<feature type="region of interest" description="Disordered" evidence="1">
    <location>
        <begin position="67"/>
        <end position="132"/>
    </location>
</feature>
<organism evidence="2 3">
    <name type="scientific">Pseudobythopirellula maris</name>
    <dbReference type="NCBI Taxonomy" id="2527991"/>
    <lineage>
        <taxon>Bacteria</taxon>
        <taxon>Pseudomonadati</taxon>
        <taxon>Planctomycetota</taxon>
        <taxon>Planctomycetia</taxon>
        <taxon>Pirellulales</taxon>
        <taxon>Lacipirellulaceae</taxon>
        <taxon>Pseudobythopirellula</taxon>
    </lineage>
</organism>
<protein>
    <submittedName>
        <fullName evidence="2">Uncharacterized protein</fullName>
    </submittedName>
</protein>
<gene>
    <name evidence="2" type="ORF">Mal64_04700</name>
</gene>
<evidence type="ECO:0000256" key="1">
    <source>
        <dbReference type="SAM" id="MobiDB-lite"/>
    </source>
</evidence>